<dbReference type="PANTHER" id="PTHR24403">
    <property type="entry name" value="ZINC FINGER PROTEIN"/>
    <property type="match status" value="1"/>
</dbReference>
<dbReference type="PROSITE" id="PS50157">
    <property type="entry name" value="ZINC_FINGER_C2H2_2"/>
    <property type="match status" value="3"/>
</dbReference>
<feature type="region of interest" description="Disordered" evidence="13">
    <location>
        <begin position="499"/>
        <end position="650"/>
    </location>
</feature>
<name>A0AAN8KV95_9TELE</name>
<keyword evidence="8" id="KW-0862">Zinc</keyword>
<dbReference type="Pfam" id="PF13909">
    <property type="entry name" value="zf-H2C2_5"/>
    <property type="match status" value="1"/>
</dbReference>
<comment type="caution">
    <text evidence="15">The sequence shown here is derived from an EMBL/GenBank/DDBJ whole genome shotgun (WGS) entry which is preliminary data.</text>
</comment>
<evidence type="ECO:0000256" key="8">
    <source>
        <dbReference type="ARBA" id="ARBA00022833"/>
    </source>
</evidence>
<keyword evidence="3" id="KW-0963">Cytoplasm</keyword>
<evidence type="ECO:0000256" key="13">
    <source>
        <dbReference type="SAM" id="MobiDB-lite"/>
    </source>
</evidence>
<dbReference type="InterPro" id="IPR036236">
    <property type="entry name" value="Znf_C2H2_sf"/>
</dbReference>
<evidence type="ECO:0000259" key="14">
    <source>
        <dbReference type="PROSITE" id="PS50157"/>
    </source>
</evidence>
<feature type="region of interest" description="Disordered" evidence="13">
    <location>
        <begin position="155"/>
        <end position="178"/>
    </location>
</feature>
<reference evidence="15 16" key="1">
    <citation type="submission" date="2021-04" db="EMBL/GenBank/DDBJ databases">
        <authorList>
            <person name="De Guttry C."/>
            <person name="Zahm M."/>
            <person name="Klopp C."/>
            <person name="Cabau C."/>
            <person name="Louis A."/>
            <person name="Berthelot C."/>
            <person name="Parey E."/>
            <person name="Roest Crollius H."/>
            <person name="Montfort J."/>
            <person name="Robinson-Rechavi M."/>
            <person name="Bucao C."/>
            <person name="Bouchez O."/>
            <person name="Gislard M."/>
            <person name="Lluch J."/>
            <person name="Milhes M."/>
            <person name="Lampietro C."/>
            <person name="Lopez Roques C."/>
            <person name="Donnadieu C."/>
            <person name="Braasch I."/>
            <person name="Desvignes T."/>
            <person name="Postlethwait J."/>
            <person name="Bobe J."/>
            <person name="Wedekind C."/>
            <person name="Guiguen Y."/>
        </authorList>
    </citation>
    <scope>NUCLEOTIDE SEQUENCE [LARGE SCALE GENOMIC DNA]</scope>
    <source>
        <strain evidence="15">Cs_M1</strain>
        <tissue evidence="15">Blood</tissue>
    </source>
</reference>
<protein>
    <recommendedName>
        <fullName evidence="14">C2H2-type domain-containing protein</fullName>
    </recommendedName>
</protein>
<feature type="compositionally biased region" description="Polar residues" evidence="13">
    <location>
        <begin position="601"/>
        <end position="613"/>
    </location>
</feature>
<dbReference type="GO" id="GO:0045944">
    <property type="term" value="P:positive regulation of transcription by RNA polymerase II"/>
    <property type="evidence" value="ECO:0007669"/>
    <property type="project" value="TreeGrafter"/>
</dbReference>
<dbReference type="InterPro" id="IPR050688">
    <property type="entry name" value="Zinc_finger/UBP_domain"/>
</dbReference>
<feature type="compositionally biased region" description="Basic residues" evidence="13">
    <location>
        <begin position="873"/>
        <end position="882"/>
    </location>
</feature>
<keyword evidence="10" id="KW-0804">Transcription</keyword>
<dbReference type="FunFam" id="3.30.160.60:FF:000395">
    <property type="entry name" value="zinc finger protein 513"/>
    <property type="match status" value="1"/>
</dbReference>
<feature type="compositionally biased region" description="Basic and acidic residues" evidence="13">
    <location>
        <begin position="1048"/>
        <end position="1063"/>
    </location>
</feature>
<keyword evidence="5" id="KW-0479">Metal-binding</keyword>
<organism evidence="15 16">
    <name type="scientific">Coregonus suidteri</name>
    <dbReference type="NCBI Taxonomy" id="861788"/>
    <lineage>
        <taxon>Eukaryota</taxon>
        <taxon>Metazoa</taxon>
        <taxon>Chordata</taxon>
        <taxon>Craniata</taxon>
        <taxon>Vertebrata</taxon>
        <taxon>Euteleostomi</taxon>
        <taxon>Actinopterygii</taxon>
        <taxon>Neopterygii</taxon>
        <taxon>Teleostei</taxon>
        <taxon>Protacanthopterygii</taxon>
        <taxon>Salmoniformes</taxon>
        <taxon>Salmonidae</taxon>
        <taxon>Coregoninae</taxon>
        <taxon>Coregonus</taxon>
    </lineage>
</organism>
<dbReference type="FunFam" id="3.30.160.60:FF:000805">
    <property type="entry name" value="RE1-silencing transcription factor B"/>
    <property type="match status" value="1"/>
</dbReference>
<dbReference type="SUPFAM" id="SSF57667">
    <property type="entry name" value="beta-beta-alpha zinc fingers"/>
    <property type="match status" value="4"/>
</dbReference>
<evidence type="ECO:0000256" key="11">
    <source>
        <dbReference type="ARBA" id="ARBA00023242"/>
    </source>
</evidence>
<feature type="compositionally biased region" description="Low complexity" evidence="13">
    <location>
        <begin position="168"/>
        <end position="177"/>
    </location>
</feature>
<feature type="region of interest" description="Disordered" evidence="13">
    <location>
        <begin position="683"/>
        <end position="1165"/>
    </location>
</feature>
<dbReference type="Pfam" id="PF24540">
    <property type="entry name" value="zf-C2H2_REST"/>
    <property type="match status" value="1"/>
</dbReference>
<keyword evidence="6" id="KW-0677">Repeat</keyword>
<dbReference type="SMART" id="SM00355">
    <property type="entry name" value="ZnF_C2H2"/>
    <property type="match status" value="9"/>
</dbReference>
<comment type="subcellular location">
    <subcellularLocation>
        <location evidence="2">Cytoplasm</location>
    </subcellularLocation>
    <subcellularLocation>
        <location evidence="1">Nucleus</location>
    </subcellularLocation>
</comment>
<evidence type="ECO:0000256" key="9">
    <source>
        <dbReference type="ARBA" id="ARBA00023015"/>
    </source>
</evidence>
<keyword evidence="7 12" id="KW-0863">Zinc-finger</keyword>
<evidence type="ECO:0000256" key="3">
    <source>
        <dbReference type="ARBA" id="ARBA00022490"/>
    </source>
</evidence>
<feature type="compositionally biased region" description="Polar residues" evidence="13">
    <location>
        <begin position="508"/>
        <end position="521"/>
    </location>
</feature>
<dbReference type="GO" id="GO:0045596">
    <property type="term" value="P:negative regulation of cell differentiation"/>
    <property type="evidence" value="ECO:0007669"/>
    <property type="project" value="UniProtKB-ARBA"/>
</dbReference>
<dbReference type="PROSITE" id="PS00028">
    <property type="entry name" value="ZINC_FINGER_C2H2_1"/>
    <property type="match status" value="1"/>
</dbReference>
<dbReference type="InterPro" id="IPR057281">
    <property type="entry name" value="Zfn-C2H2_REST"/>
</dbReference>
<dbReference type="FunFam" id="3.30.160.60:FF:000662">
    <property type="entry name" value="RE1-silencing transcription factor A"/>
    <property type="match status" value="1"/>
</dbReference>
<dbReference type="PANTHER" id="PTHR24403:SF102">
    <property type="entry name" value="RE1-SILENCING TRANSCRIPTION FACTOR"/>
    <property type="match status" value="1"/>
</dbReference>
<keyword evidence="4" id="KW-0678">Repressor</keyword>
<sequence length="1200" mass="136214">MCMPRLEPASRHGPKGFGSNRPNLCASTSIILTEYRQGVDTYIRMASQTVYPMGLVMFSTSVGMPMVEDAQGLAELPHNELPAPQLVMLANVACENQAEGKEMMELQTVGSYSDSEDENIIRYSYDSHEREMCIVDYPESPRAALTQVEEIDVEEEGIDLSKPSDQRPSSPSTPSTSLGMIMESAKKKKPFFCKPCNYQAQCEEEFVTHIKIHSANRMIVVKRMVGDKARAKETLAGPDQEAESGDGGANNKGLIRCERCGYNTNRYDHYMAHLKHHEKEGDDQRVYKCTICTYTTVSQYHWKKHLRNHFPSKLFTCNQCCYFSDRKNNYVQHIRTHTGERPFRCPYCEYSSSQKTHLTRHMRTHSGERPFKCDRCNYLAANQHEVTRHSRQVHNGPKPLCCPHCPYKTADRSNYKKHVELHLNPRQFLCPVCKYAASKKCNLQYHIKSRHPGCPQIAMDVSKVKLRVKKPDSDEFTDEYTMVNGIAKFELSAIDDDAEEGPEISGADKQSSPINLSTKRSIPSPVQAAESVSMDKTPKKCDNSPVKETKKSSKPSRVQAVESMATDKTPKKCDVSPVKETPKKAKEKAEKKVTLKRKSTEMGSENTKQNVTLKESGKETAAAVEIAGNKVKRSPKKQMTGKTSVQDKSEIKETVEKVQKEEDNVEKAKSVKDRLEKETLERENMEKVKEDNKRLEREKMEKVKEDNKRLERKNMEKVKEDNKRLERENMEKVKEDNKRLERKNMEKVKEDNKRLERENMEKVKEDNKRLERENMEKVKEDNKRLERKNMEKVKEDNKRLERENMEKVKEDNKRLEREKKEQLEKLKNEKEGKENKNAIKSQNTTSKKIEKVVEKTVQKAPQSQGAPVQKQGYKSKTKPVKRKATEALDLSMKESPESCTNIKAKRLKIKPADKSQSKASTPRSKTTEYCPASEQKDPANQIMYLPVVKKLKETEKSNKKEASPGETEASSENKEFSIIENPISPPESNMCPATELQPTVVQEEQQESDQEETVPALDTSTGQSPAEERPNNGENNLALQNVSPTKDTTPRAEQAKVAEKAEETPEGFSSTDESPSHIESDVAPDFRLAQGQPSTPTTPSLELPRPRGKPSETEEDEGIHSHDGGSEISDSASEGSDDSGLNGLAAAAGKLANDPETPTEEIPTPTELKSHMCVFCDRTFPLEAEFRRHLNRHLVNVYYL</sequence>
<feature type="region of interest" description="Disordered" evidence="13">
    <location>
        <begin position="1"/>
        <end position="20"/>
    </location>
</feature>
<proteinExistence type="predicted"/>
<evidence type="ECO:0000256" key="10">
    <source>
        <dbReference type="ARBA" id="ARBA00023163"/>
    </source>
</evidence>
<dbReference type="FunFam" id="3.30.160.60:FF:001001">
    <property type="entry name" value="RE1-silencing transcription factor B"/>
    <property type="match status" value="1"/>
</dbReference>
<evidence type="ECO:0000256" key="1">
    <source>
        <dbReference type="ARBA" id="ARBA00004123"/>
    </source>
</evidence>
<feature type="compositionally biased region" description="Basic and acidic residues" evidence="13">
    <location>
        <begin position="883"/>
        <end position="896"/>
    </location>
</feature>
<keyword evidence="11" id="KW-0539">Nucleus</keyword>
<feature type="domain" description="C2H2-type" evidence="14">
    <location>
        <begin position="343"/>
        <end position="370"/>
    </location>
</feature>
<feature type="compositionally biased region" description="Basic and acidic residues" evidence="13">
    <location>
        <begin position="580"/>
        <end position="593"/>
    </location>
</feature>
<evidence type="ECO:0000256" key="12">
    <source>
        <dbReference type="PROSITE-ProRule" id="PRU00042"/>
    </source>
</evidence>
<feature type="domain" description="C2H2-type" evidence="14">
    <location>
        <begin position="371"/>
        <end position="399"/>
    </location>
</feature>
<keyword evidence="9" id="KW-0805">Transcription regulation</keyword>
<feature type="compositionally biased region" description="Low complexity" evidence="13">
    <location>
        <begin position="1126"/>
        <end position="1165"/>
    </location>
</feature>
<dbReference type="EMBL" id="JAGTTL010000030">
    <property type="protein sequence ID" value="KAK6298498.1"/>
    <property type="molecule type" value="Genomic_DNA"/>
</dbReference>
<keyword evidence="16" id="KW-1185">Reference proteome</keyword>
<dbReference type="GO" id="GO:0045664">
    <property type="term" value="P:regulation of neuron differentiation"/>
    <property type="evidence" value="ECO:0007669"/>
    <property type="project" value="UniProtKB-ARBA"/>
</dbReference>
<feature type="domain" description="C2H2-type" evidence="14">
    <location>
        <begin position="315"/>
        <end position="342"/>
    </location>
</feature>
<feature type="compositionally biased region" description="Basic and acidic residues" evidence="13">
    <location>
        <begin position="683"/>
        <end position="837"/>
    </location>
</feature>
<dbReference type="GO" id="GO:0005634">
    <property type="term" value="C:nucleus"/>
    <property type="evidence" value="ECO:0007669"/>
    <property type="project" value="UniProtKB-SubCell"/>
</dbReference>
<dbReference type="GO" id="GO:0008270">
    <property type="term" value="F:zinc ion binding"/>
    <property type="evidence" value="ECO:0007669"/>
    <property type="project" value="UniProtKB-KW"/>
</dbReference>
<feature type="compositionally biased region" description="Basic and acidic residues" evidence="13">
    <location>
        <begin position="950"/>
        <end position="963"/>
    </location>
</feature>
<dbReference type="AlphaFoldDB" id="A0AAN8KV95"/>
<dbReference type="GO" id="GO:0005737">
    <property type="term" value="C:cytoplasm"/>
    <property type="evidence" value="ECO:0007669"/>
    <property type="project" value="UniProtKB-SubCell"/>
</dbReference>
<accession>A0AAN8KV95</accession>
<dbReference type="FunFam" id="3.30.160.60:FF:000952">
    <property type="entry name" value="RE1-silencing transcription factor B"/>
    <property type="match status" value="1"/>
</dbReference>
<dbReference type="Proteomes" id="UP001356427">
    <property type="component" value="Unassembled WGS sequence"/>
</dbReference>
<evidence type="ECO:0000256" key="4">
    <source>
        <dbReference type="ARBA" id="ARBA00022491"/>
    </source>
</evidence>
<feature type="compositionally biased region" description="Basic and acidic residues" evidence="13">
    <location>
        <begin position="536"/>
        <end position="551"/>
    </location>
</feature>
<feature type="compositionally biased region" description="Basic and acidic residues" evidence="13">
    <location>
        <begin position="847"/>
        <end position="857"/>
    </location>
</feature>
<dbReference type="Gene3D" id="3.30.160.60">
    <property type="entry name" value="Classic Zinc Finger"/>
    <property type="match status" value="5"/>
</dbReference>
<evidence type="ECO:0000256" key="2">
    <source>
        <dbReference type="ARBA" id="ARBA00004496"/>
    </source>
</evidence>
<gene>
    <name evidence="15" type="ORF">J4Q44_G00315530</name>
</gene>
<feature type="compositionally biased region" description="Polar residues" evidence="13">
    <location>
        <begin position="1032"/>
        <end position="1047"/>
    </location>
</feature>
<evidence type="ECO:0000256" key="5">
    <source>
        <dbReference type="ARBA" id="ARBA00022723"/>
    </source>
</evidence>
<dbReference type="InterPro" id="IPR013087">
    <property type="entry name" value="Znf_C2H2_type"/>
</dbReference>
<evidence type="ECO:0000256" key="6">
    <source>
        <dbReference type="ARBA" id="ARBA00022737"/>
    </source>
</evidence>
<evidence type="ECO:0000313" key="15">
    <source>
        <dbReference type="EMBL" id="KAK6298498.1"/>
    </source>
</evidence>
<feature type="compositionally biased region" description="Low complexity" evidence="13">
    <location>
        <begin position="1093"/>
        <end position="1103"/>
    </location>
</feature>
<evidence type="ECO:0000256" key="7">
    <source>
        <dbReference type="ARBA" id="ARBA00022771"/>
    </source>
</evidence>
<evidence type="ECO:0000313" key="16">
    <source>
        <dbReference type="Proteomes" id="UP001356427"/>
    </source>
</evidence>